<dbReference type="Proteomes" id="UP000460561">
    <property type="component" value="Unassembled WGS sequence"/>
</dbReference>
<feature type="domain" description="HTH lysR-type" evidence="5">
    <location>
        <begin position="1"/>
        <end position="58"/>
    </location>
</feature>
<dbReference type="PROSITE" id="PS50931">
    <property type="entry name" value="HTH_LYSR"/>
    <property type="match status" value="1"/>
</dbReference>
<dbReference type="Pfam" id="PF03466">
    <property type="entry name" value="LysR_substrate"/>
    <property type="match status" value="1"/>
</dbReference>
<evidence type="ECO:0000313" key="7">
    <source>
        <dbReference type="Proteomes" id="UP000460561"/>
    </source>
</evidence>
<dbReference type="PRINTS" id="PR00039">
    <property type="entry name" value="HTHLYSR"/>
</dbReference>
<comment type="similarity">
    <text evidence="1">Belongs to the LysR transcriptional regulatory family.</text>
</comment>
<dbReference type="SUPFAM" id="SSF46785">
    <property type="entry name" value="Winged helix' DNA-binding domain"/>
    <property type="match status" value="1"/>
</dbReference>
<dbReference type="InterPro" id="IPR036390">
    <property type="entry name" value="WH_DNA-bd_sf"/>
</dbReference>
<dbReference type="RefSeq" id="WP_160738742.1">
    <property type="nucleotide sequence ID" value="NZ_WTYQ01000002.1"/>
</dbReference>
<organism evidence="6 7">
    <name type="scientific">Altericroceibacterium indicum</name>
    <dbReference type="NCBI Taxonomy" id="374177"/>
    <lineage>
        <taxon>Bacteria</taxon>
        <taxon>Pseudomonadati</taxon>
        <taxon>Pseudomonadota</taxon>
        <taxon>Alphaproteobacteria</taxon>
        <taxon>Sphingomonadales</taxon>
        <taxon>Erythrobacteraceae</taxon>
        <taxon>Altericroceibacterium</taxon>
    </lineage>
</organism>
<evidence type="ECO:0000313" key="6">
    <source>
        <dbReference type="EMBL" id="MXP25518.1"/>
    </source>
</evidence>
<dbReference type="GO" id="GO:0032993">
    <property type="term" value="C:protein-DNA complex"/>
    <property type="evidence" value="ECO:0007669"/>
    <property type="project" value="TreeGrafter"/>
</dbReference>
<keyword evidence="2" id="KW-0805">Transcription regulation</keyword>
<keyword evidence="3" id="KW-0238">DNA-binding</keyword>
<dbReference type="AlphaFoldDB" id="A0A845AEC3"/>
<comment type="caution">
    <text evidence="6">The sequence shown here is derived from an EMBL/GenBank/DDBJ whole genome shotgun (WGS) entry which is preliminary data.</text>
</comment>
<sequence length="308" mass="33832">MDLRQLRHFITVAETLHFGRAAERLGMTQPPLSQSIMALERELGAVLFLRSKRVVSLTAFGRQWLDHVRPAVENIAALSDIAEQLKKGRAGRLALSFVSTADYSVLPKLVERYSSAFPEVELDLMEATSDVQVEALLDGKIHAGIVIAARSALPPTLEYRPLLTEPLVAAVPELWVESGQLDLTDGALEADQWMAKPLIIFPARVAPHFHELVVGFYRSKGYHPFIQQEAIQMQTIISLVSAGLGIALVPASLQHLARTGVRYIPIAGNVPVLETGLVWRKADDTPTLSTFIEIAAALNGEEQSAFMR</sequence>
<dbReference type="Gene3D" id="3.40.190.10">
    <property type="entry name" value="Periplasmic binding protein-like II"/>
    <property type="match status" value="2"/>
</dbReference>
<dbReference type="InterPro" id="IPR036388">
    <property type="entry name" value="WH-like_DNA-bd_sf"/>
</dbReference>
<reference evidence="6 7" key="1">
    <citation type="submission" date="2019-12" db="EMBL/GenBank/DDBJ databases">
        <title>Genomic-based taxomic classification of the family Erythrobacteraceae.</title>
        <authorList>
            <person name="Xu L."/>
        </authorList>
    </citation>
    <scope>NUCLEOTIDE SEQUENCE [LARGE SCALE GENOMIC DNA]</scope>
    <source>
        <strain evidence="6 7">DSM 18604</strain>
    </source>
</reference>
<keyword evidence="7" id="KW-1185">Reference proteome</keyword>
<dbReference type="InterPro" id="IPR005119">
    <property type="entry name" value="LysR_subst-bd"/>
</dbReference>
<dbReference type="EMBL" id="WTYQ01000002">
    <property type="protein sequence ID" value="MXP25518.1"/>
    <property type="molecule type" value="Genomic_DNA"/>
</dbReference>
<dbReference type="SUPFAM" id="SSF53850">
    <property type="entry name" value="Periplasmic binding protein-like II"/>
    <property type="match status" value="1"/>
</dbReference>
<dbReference type="Gene3D" id="1.10.10.10">
    <property type="entry name" value="Winged helix-like DNA-binding domain superfamily/Winged helix DNA-binding domain"/>
    <property type="match status" value="1"/>
</dbReference>
<dbReference type="GO" id="GO:0003700">
    <property type="term" value="F:DNA-binding transcription factor activity"/>
    <property type="evidence" value="ECO:0007669"/>
    <property type="project" value="InterPro"/>
</dbReference>
<dbReference type="FunFam" id="1.10.10.10:FF:000001">
    <property type="entry name" value="LysR family transcriptional regulator"/>
    <property type="match status" value="1"/>
</dbReference>
<protein>
    <submittedName>
        <fullName evidence="6">LysR family transcriptional regulator</fullName>
    </submittedName>
</protein>
<evidence type="ECO:0000259" key="5">
    <source>
        <dbReference type="PROSITE" id="PS50931"/>
    </source>
</evidence>
<evidence type="ECO:0000256" key="3">
    <source>
        <dbReference type="ARBA" id="ARBA00023125"/>
    </source>
</evidence>
<keyword evidence="4" id="KW-0804">Transcription</keyword>
<dbReference type="PANTHER" id="PTHR30346:SF0">
    <property type="entry name" value="HCA OPERON TRANSCRIPTIONAL ACTIVATOR HCAR"/>
    <property type="match status" value="1"/>
</dbReference>
<accession>A0A845AEC3</accession>
<dbReference type="OrthoDB" id="7158941at2"/>
<dbReference type="Pfam" id="PF00126">
    <property type="entry name" value="HTH_1"/>
    <property type="match status" value="1"/>
</dbReference>
<dbReference type="PANTHER" id="PTHR30346">
    <property type="entry name" value="TRANSCRIPTIONAL DUAL REGULATOR HCAR-RELATED"/>
    <property type="match status" value="1"/>
</dbReference>
<dbReference type="GO" id="GO:0003677">
    <property type="term" value="F:DNA binding"/>
    <property type="evidence" value="ECO:0007669"/>
    <property type="project" value="UniProtKB-KW"/>
</dbReference>
<evidence type="ECO:0000256" key="4">
    <source>
        <dbReference type="ARBA" id="ARBA00023163"/>
    </source>
</evidence>
<evidence type="ECO:0000256" key="1">
    <source>
        <dbReference type="ARBA" id="ARBA00009437"/>
    </source>
</evidence>
<evidence type="ECO:0000256" key="2">
    <source>
        <dbReference type="ARBA" id="ARBA00023015"/>
    </source>
</evidence>
<gene>
    <name evidence="6" type="ORF">GRI39_05610</name>
</gene>
<dbReference type="InterPro" id="IPR000847">
    <property type="entry name" value="LysR_HTH_N"/>
</dbReference>
<proteinExistence type="inferred from homology"/>
<name>A0A845AEC3_9SPHN</name>